<evidence type="ECO:0000256" key="1">
    <source>
        <dbReference type="ARBA" id="ARBA00006787"/>
    </source>
</evidence>
<dbReference type="EMBL" id="AZIL01000117">
    <property type="protein sequence ID" value="EWM29728.1"/>
    <property type="molecule type" value="Genomic_DNA"/>
</dbReference>
<reference evidence="7 8" key="1">
    <citation type="journal article" date="2014" name="Mol. Plant">
        <title>Chromosome Scale Genome Assembly and Transcriptome Profiling of Nannochloropsis gaditana in Nitrogen Depletion.</title>
        <authorList>
            <person name="Corteggiani Carpinelli E."/>
            <person name="Telatin A."/>
            <person name="Vitulo N."/>
            <person name="Forcato C."/>
            <person name="D'Angelo M."/>
            <person name="Schiavon R."/>
            <person name="Vezzi A."/>
            <person name="Giacometti G.M."/>
            <person name="Morosinotto T."/>
            <person name="Valle G."/>
        </authorList>
    </citation>
    <scope>NUCLEOTIDE SEQUENCE [LARGE SCALE GENOMIC DNA]</scope>
    <source>
        <strain evidence="7 8">B-31</strain>
    </source>
</reference>
<evidence type="ECO:0000256" key="6">
    <source>
        <dbReference type="SAM" id="SignalP"/>
    </source>
</evidence>
<comment type="cofactor">
    <cofactor evidence="5">
        <name>Fe(2+)</name>
        <dbReference type="ChEBI" id="CHEBI:29033"/>
    </cofactor>
    <text evidence="5">Binds 1 Fe(2+) ion per subunit.</text>
</comment>
<accession>W7U1Q0</accession>
<dbReference type="GO" id="GO:0046872">
    <property type="term" value="F:metal ion binding"/>
    <property type="evidence" value="ECO:0007669"/>
    <property type="project" value="UniProtKB-KW"/>
</dbReference>
<dbReference type="Pfam" id="PF03055">
    <property type="entry name" value="RPE65"/>
    <property type="match status" value="1"/>
</dbReference>
<dbReference type="OrthoDB" id="1069523at2759"/>
<comment type="caution">
    <text evidence="7">The sequence shown here is derived from an EMBL/GenBank/DDBJ whole genome shotgun (WGS) entry which is preliminary data.</text>
</comment>
<gene>
    <name evidence="7" type="ORF">Naga_100022g32</name>
</gene>
<feature type="binding site" evidence="5">
    <location>
        <position position="343"/>
    </location>
    <ligand>
        <name>Fe cation</name>
        <dbReference type="ChEBI" id="CHEBI:24875"/>
        <note>catalytic</note>
    </ligand>
</feature>
<keyword evidence="4 5" id="KW-0408">Iron</keyword>
<keyword evidence="6" id="KW-0732">Signal</keyword>
<evidence type="ECO:0000256" key="4">
    <source>
        <dbReference type="ARBA" id="ARBA00023004"/>
    </source>
</evidence>
<dbReference type="Proteomes" id="UP000019335">
    <property type="component" value="Chromosome 2"/>
</dbReference>
<sequence length="577" mass="65391">MAERLYQTFFHLVLCFGISLGFRPPSLFSPMPSSLTALQAATSTTDSRNLAGTTGTWNREGWIKGFETARSETSYEVKDIKEGSIPTDIRGTLFRNGHAKFDVNGLEIAHPFDGDGMISALTFQDGRAFFRNRFVETEGYKREQKSQKIEYRGTFGTQKPGGWLANIFDMRRKNVANTNVIFWGNRLLALWEGGLPHLMDPITLQTLGESRLANVLKRNQNLCAHPRYDPATDRYVFFSTDPDPRKTKITLYEFDTDFKLVAERSENLQGFSLLHDMVITPSYYVFFKAPLDLQPLPWLLGRTGVASCIRFQDDQPAVAYLIPRNNPSRPMVEIPVDPHFSFHFSNAFDDSSTGEVVVDIIRVPKLYLTDTKGVTGDPIWRSVDYERDVPKSTLWRYRLNPAQATHTKAELWDLYCDFPSIPASRTGQPYRYTYLAAGRDPTVPTPVGVVAKFDVECGRLVDSWRAEPQEFISETVVVPRQGHEERGEGLEDEGYLMTYVFNGETSLSQVLIFDVQKLGKGPVARLQLDSNIPLSLHGTWAPEAVYDGEEILRKFTLFTGLKKFEKVESGMAPIFEF</sequence>
<feature type="signal peptide" evidence="6">
    <location>
        <begin position="1"/>
        <end position="21"/>
    </location>
</feature>
<dbReference type="GO" id="GO:0016121">
    <property type="term" value="P:carotene catabolic process"/>
    <property type="evidence" value="ECO:0007669"/>
    <property type="project" value="TreeGrafter"/>
</dbReference>
<feature type="binding site" evidence="5">
    <location>
        <position position="225"/>
    </location>
    <ligand>
        <name>Fe cation</name>
        <dbReference type="ChEBI" id="CHEBI:24875"/>
        <note>catalytic</note>
    </ligand>
</feature>
<protein>
    <submittedName>
        <fullName evidence="7">Retinal pigment epithelial membrane protein</fullName>
    </submittedName>
</protein>
<evidence type="ECO:0000313" key="7">
    <source>
        <dbReference type="EMBL" id="EWM29728.1"/>
    </source>
</evidence>
<organism evidence="7 8">
    <name type="scientific">Nannochloropsis gaditana</name>
    <dbReference type="NCBI Taxonomy" id="72520"/>
    <lineage>
        <taxon>Eukaryota</taxon>
        <taxon>Sar</taxon>
        <taxon>Stramenopiles</taxon>
        <taxon>Ochrophyta</taxon>
        <taxon>Eustigmatophyceae</taxon>
        <taxon>Eustigmatales</taxon>
        <taxon>Monodopsidaceae</taxon>
        <taxon>Nannochloropsis</taxon>
    </lineage>
</organism>
<proteinExistence type="inferred from homology"/>
<comment type="similarity">
    <text evidence="1">Belongs to the carotenoid oxygenase family.</text>
</comment>
<keyword evidence="3" id="KW-0560">Oxidoreductase</keyword>
<name>W7U1Q0_9STRA</name>
<dbReference type="PANTHER" id="PTHR10543:SF89">
    <property type="entry name" value="CAROTENOID 9,10(9',10')-CLEAVAGE DIOXYGENASE 1"/>
    <property type="match status" value="1"/>
</dbReference>
<keyword evidence="2 5" id="KW-0479">Metal-binding</keyword>
<evidence type="ECO:0000313" key="8">
    <source>
        <dbReference type="Proteomes" id="UP000019335"/>
    </source>
</evidence>
<dbReference type="InterPro" id="IPR004294">
    <property type="entry name" value="Carotenoid_Oase"/>
</dbReference>
<feature type="binding site" evidence="5">
    <location>
        <position position="275"/>
    </location>
    <ligand>
        <name>Fe cation</name>
        <dbReference type="ChEBI" id="CHEBI:24875"/>
        <note>catalytic</note>
    </ligand>
</feature>
<dbReference type="GO" id="GO:0010436">
    <property type="term" value="F:carotenoid dioxygenase activity"/>
    <property type="evidence" value="ECO:0007669"/>
    <property type="project" value="TreeGrafter"/>
</dbReference>
<evidence type="ECO:0000256" key="3">
    <source>
        <dbReference type="ARBA" id="ARBA00023002"/>
    </source>
</evidence>
<evidence type="ECO:0000256" key="5">
    <source>
        <dbReference type="PIRSR" id="PIRSR604294-1"/>
    </source>
</evidence>
<evidence type="ECO:0000256" key="2">
    <source>
        <dbReference type="ARBA" id="ARBA00022723"/>
    </source>
</evidence>
<keyword evidence="8" id="KW-1185">Reference proteome</keyword>
<feature type="chain" id="PRO_5004901516" evidence="6">
    <location>
        <begin position="22"/>
        <end position="577"/>
    </location>
</feature>
<dbReference type="AlphaFoldDB" id="W7U1Q0"/>
<feature type="binding site" evidence="5">
    <location>
        <position position="537"/>
    </location>
    <ligand>
        <name>Fe cation</name>
        <dbReference type="ChEBI" id="CHEBI:24875"/>
        <note>catalytic</note>
    </ligand>
</feature>
<dbReference type="PANTHER" id="PTHR10543">
    <property type="entry name" value="BETA-CAROTENE DIOXYGENASE"/>
    <property type="match status" value="1"/>
</dbReference>